<dbReference type="AlphaFoldDB" id="H3NIR5"/>
<dbReference type="Gene3D" id="3.60.15.10">
    <property type="entry name" value="Ribonuclease Z/Hydroxyacylglutathione hydrolase-like"/>
    <property type="match status" value="1"/>
</dbReference>
<dbReference type="InterPro" id="IPR036866">
    <property type="entry name" value="RibonucZ/Hydroxyglut_hydro"/>
</dbReference>
<evidence type="ECO:0000313" key="7">
    <source>
        <dbReference type="Proteomes" id="UP000006190"/>
    </source>
</evidence>
<proteinExistence type="predicted"/>
<dbReference type="HOGENOM" id="CLU_030571_5_3_9"/>
<evidence type="ECO:0000313" key="6">
    <source>
        <dbReference type="EMBL" id="EHR37193.1"/>
    </source>
</evidence>
<comment type="caution">
    <text evidence="6">The sequence shown here is derived from an EMBL/GenBank/DDBJ whole genome shotgun (WGS) entry which is preliminary data.</text>
</comment>
<dbReference type="GO" id="GO:0016787">
    <property type="term" value="F:hydrolase activity"/>
    <property type="evidence" value="ECO:0007669"/>
    <property type="project" value="UniProtKB-KW"/>
</dbReference>
<dbReference type="eggNOG" id="COG0491">
    <property type="taxonomic scope" value="Bacteria"/>
</dbReference>
<dbReference type="GO" id="GO:0046872">
    <property type="term" value="F:metal ion binding"/>
    <property type="evidence" value="ECO:0007669"/>
    <property type="project" value="UniProtKB-KW"/>
</dbReference>
<dbReference type="EMBL" id="AGEG01000009">
    <property type="protein sequence ID" value="EHR37193.1"/>
    <property type="molecule type" value="Genomic_DNA"/>
</dbReference>
<organism evidence="6 7">
    <name type="scientific">Facklamia languida CCUG 37842</name>
    <dbReference type="NCBI Taxonomy" id="883113"/>
    <lineage>
        <taxon>Bacteria</taxon>
        <taxon>Bacillati</taxon>
        <taxon>Bacillota</taxon>
        <taxon>Bacilli</taxon>
        <taxon>Lactobacillales</taxon>
        <taxon>Aerococcaceae</taxon>
        <taxon>Facklamia</taxon>
    </lineage>
</organism>
<accession>H3NIR5</accession>
<feature type="domain" description="Metallo-beta-lactamase" evidence="5">
    <location>
        <begin position="13"/>
        <end position="191"/>
    </location>
</feature>
<protein>
    <recommendedName>
        <fullName evidence="5">Metallo-beta-lactamase domain-containing protein</fullName>
    </recommendedName>
</protein>
<comment type="cofactor">
    <cofactor evidence="1">
        <name>Zn(2+)</name>
        <dbReference type="ChEBI" id="CHEBI:29105"/>
    </cofactor>
</comment>
<gene>
    <name evidence="6" type="ORF">HMPREF9708_00754</name>
</gene>
<sequence length="208" mass="23420">MLKVSSQTVGWLQENTHVIHNQAKEALIVDPGANADQLIAWIQAQAWQPLAILLTHAHFDHIGALDALRDQFGIPAYLHQNEAEFLTNPEFNLSQMAPQPLTQRPADLLWQEMGPYSIGPFTFNRRFTPGHSPGHVMYLFEEDQIAISGDLIFKASVGRTDLPQANTQDLFESIHREVNPLAETYHFYPGHGPAFTLAEAWQKNPFLS</sequence>
<keyword evidence="2" id="KW-0479">Metal-binding</keyword>
<dbReference type="SMART" id="SM00849">
    <property type="entry name" value="Lactamase_B"/>
    <property type="match status" value="1"/>
</dbReference>
<reference evidence="6 7" key="1">
    <citation type="submission" date="2012-01" db="EMBL/GenBank/DDBJ databases">
        <title>The Genome Sequence of Facklamia languida CCUG 37842.</title>
        <authorList>
            <consortium name="The Broad Institute Genome Sequencing Platform"/>
            <person name="Earl A."/>
            <person name="Ward D."/>
            <person name="Feldgarden M."/>
            <person name="Gevers D."/>
            <person name="Huys G."/>
            <person name="Young S.K."/>
            <person name="Zeng Q."/>
            <person name="Gargeya S."/>
            <person name="Fitzgerald M."/>
            <person name="Haas B."/>
            <person name="Abouelleil A."/>
            <person name="Alvarado L."/>
            <person name="Arachchi H.M."/>
            <person name="Berlin A."/>
            <person name="Chapman S.B."/>
            <person name="Gearin G."/>
            <person name="Goldberg J."/>
            <person name="Griggs A."/>
            <person name="Gujja S."/>
            <person name="Hansen M."/>
            <person name="Heiman D."/>
            <person name="Howarth C."/>
            <person name="Larimer J."/>
            <person name="Lui A."/>
            <person name="MacDonald P.J.P."/>
            <person name="McCowen C."/>
            <person name="Montmayeur A."/>
            <person name="Murphy C."/>
            <person name="Neiman D."/>
            <person name="Pearson M."/>
            <person name="Priest M."/>
            <person name="Roberts A."/>
            <person name="Saif S."/>
            <person name="Shea T."/>
            <person name="Sisk P."/>
            <person name="Stolte C."/>
            <person name="Sykes S."/>
            <person name="Wortman J."/>
            <person name="Nusbaum C."/>
            <person name="Birren B."/>
        </authorList>
    </citation>
    <scope>NUCLEOTIDE SEQUENCE [LARGE SCALE GENOMIC DNA]</scope>
    <source>
        <strain evidence="6 7">CCUG 37842</strain>
    </source>
</reference>
<dbReference type="SUPFAM" id="SSF56281">
    <property type="entry name" value="Metallo-hydrolase/oxidoreductase"/>
    <property type="match status" value="1"/>
</dbReference>
<dbReference type="PANTHER" id="PTHR46233:SF3">
    <property type="entry name" value="HYDROXYACYLGLUTATHIONE HYDROLASE GLOC"/>
    <property type="match status" value="1"/>
</dbReference>
<evidence type="ECO:0000256" key="4">
    <source>
        <dbReference type="ARBA" id="ARBA00022833"/>
    </source>
</evidence>
<keyword evidence="3" id="KW-0378">Hydrolase</keyword>
<dbReference type="PATRIC" id="fig|883113.3.peg.752"/>
<dbReference type="PANTHER" id="PTHR46233">
    <property type="entry name" value="HYDROXYACYLGLUTATHIONE HYDROLASE GLOC"/>
    <property type="match status" value="1"/>
</dbReference>
<keyword evidence="7" id="KW-1185">Reference proteome</keyword>
<evidence type="ECO:0000256" key="1">
    <source>
        <dbReference type="ARBA" id="ARBA00001947"/>
    </source>
</evidence>
<name>H3NIR5_9LACT</name>
<dbReference type="OrthoDB" id="9802248at2"/>
<dbReference type="CDD" id="cd06262">
    <property type="entry name" value="metallo-hydrolase-like_MBL-fold"/>
    <property type="match status" value="1"/>
</dbReference>
<dbReference type="RefSeq" id="WP_006308781.1">
    <property type="nucleotide sequence ID" value="NZ_JH601133.1"/>
</dbReference>
<dbReference type="Proteomes" id="UP000006190">
    <property type="component" value="Unassembled WGS sequence"/>
</dbReference>
<dbReference type="InterPro" id="IPR051453">
    <property type="entry name" value="MBL_Glyoxalase_II"/>
</dbReference>
<dbReference type="STRING" id="883113.HMPREF9708_00754"/>
<evidence type="ECO:0000256" key="2">
    <source>
        <dbReference type="ARBA" id="ARBA00022723"/>
    </source>
</evidence>
<evidence type="ECO:0000259" key="5">
    <source>
        <dbReference type="SMART" id="SM00849"/>
    </source>
</evidence>
<dbReference type="Pfam" id="PF00753">
    <property type="entry name" value="Lactamase_B"/>
    <property type="match status" value="1"/>
</dbReference>
<keyword evidence="4" id="KW-0862">Zinc</keyword>
<evidence type="ECO:0000256" key="3">
    <source>
        <dbReference type="ARBA" id="ARBA00022801"/>
    </source>
</evidence>
<dbReference type="InterPro" id="IPR001279">
    <property type="entry name" value="Metallo-B-lactamas"/>
</dbReference>